<dbReference type="InterPro" id="IPR003488">
    <property type="entry name" value="DprA"/>
</dbReference>
<evidence type="ECO:0000259" key="2">
    <source>
        <dbReference type="Pfam" id="PF02481"/>
    </source>
</evidence>
<dbReference type="InterPro" id="IPR041614">
    <property type="entry name" value="DprA_WH"/>
</dbReference>
<dbReference type="InterPro" id="IPR057666">
    <property type="entry name" value="DrpA_SLOG"/>
</dbReference>
<comment type="caution">
    <text evidence="4">The sequence shown here is derived from an EMBL/GenBank/DDBJ whole genome shotgun (WGS) entry which is preliminary data.</text>
</comment>
<evidence type="ECO:0000256" key="1">
    <source>
        <dbReference type="ARBA" id="ARBA00006525"/>
    </source>
</evidence>
<dbReference type="PANTHER" id="PTHR43022">
    <property type="entry name" value="PROTEIN SMF"/>
    <property type="match status" value="1"/>
</dbReference>
<dbReference type="AlphaFoldDB" id="A0AAI9K489"/>
<evidence type="ECO:0000313" key="5">
    <source>
        <dbReference type="Proteomes" id="UP000660047"/>
    </source>
</evidence>
<dbReference type="GO" id="GO:0009294">
    <property type="term" value="P:DNA-mediated transformation"/>
    <property type="evidence" value="ECO:0007669"/>
    <property type="project" value="InterPro"/>
</dbReference>
<accession>A0AAI9K489</accession>
<reference evidence="4" key="1">
    <citation type="submission" date="2020-06" db="EMBL/GenBank/DDBJ databases">
        <title>Characterization of fructooligosaccharide metabolism and fructooligosaccharide-degrading enzymes in human commensal butyrate producers.</title>
        <authorList>
            <person name="Tanno H."/>
            <person name="Fujii T."/>
            <person name="Hirano K."/>
            <person name="Maeno S."/>
            <person name="Tonozuka T."/>
            <person name="Sakamoto M."/>
            <person name="Ohkuma M."/>
            <person name="Tochio T."/>
            <person name="Endo A."/>
        </authorList>
    </citation>
    <scope>NUCLEOTIDE SEQUENCE</scope>
    <source>
        <strain evidence="4">JCM 31265</strain>
    </source>
</reference>
<gene>
    <name evidence="4" type="primary">dprA</name>
    <name evidence="4" type="ORF">COEU31_11090</name>
</gene>
<organism evidence="4 5">
    <name type="scientific">Coprococcus eutactus</name>
    <dbReference type="NCBI Taxonomy" id="33043"/>
    <lineage>
        <taxon>Bacteria</taxon>
        <taxon>Bacillati</taxon>
        <taxon>Bacillota</taxon>
        <taxon>Clostridia</taxon>
        <taxon>Lachnospirales</taxon>
        <taxon>Lachnospiraceae</taxon>
        <taxon>Coprococcus</taxon>
    </lineage>
</organism>
<proteinExistence type="inferred from homology"/>
<dbReference type="PANTHER" id="PTHR43022:SF1">
    <property type="entry name" value="PROTEIN SMF"/>
    <property type="match status" value="1"/>
</dbReference>
<dbReference type="Pfam" id="PF17782">
    <property type="entry name" value="WHD_DprA"/>
    <property type="match status" value="1"/>
</dbReference>
<dbReference type="Gene3D" id="3.40.50.450">
    <property type="match status" value="1"/>
</dbReference>
<dbReference type="InterPro" id="IPR036388">
    <property type="entry name" value="WH-like_DNA-bd_sf"/>
</dbReference>
<sequence length="359" mass="39340">MTEELLYLWFGMISKMTHTVKMNVAMKYGGIRGLWNTSEEQLRDELTQAQADGFLEHRDAGKVAAYAEELRRNDITYIYPGHKLYPGKLYDIPDPPMLLFAAGDVDVLADLDPAVAVVGARKASVYGREAANRLSGELAASGVTIVSGMALGIDGAAHRAAMKAGGKTVAVLGSGINVPYPRENYDIYHDIRNGGGVVLSECGLDIRPDAFRFPYRNRIISGLSSGVLIVEAREKSGSLITADQALEQGREVYAVPGRITDSGSRGCNGLIRMGAVCVTQVEDILDEMGINRAESKAFNKNLLAPAEKKVYSCVRLESRHIDDICFETGISVSEVTQILYELEQKRLIKQLVRNYYVRA</sequence>
<evidence type="ECO:0000313" key="4">
    <source>
        <dbReference type="EMBL" id="GFO94063.1"/>
    </source>
</evidence>
<evidence type="ECO:0000259" key="3">
    <source>
        <dbReference type="Pfam" id="PF17782"/>
    </source>
</evidence>
<name>A0AAI9K489_9FIRM</name>
<dbReference type="Proteomes" id="UP000660047">
    <property type="component" value="Unassembled WGS sequence"/>
</dbReference>
<feature type="domain" description="Smf/DprA SLOG" evidence="2">
    <location>
        <begin position="77"/>
        <end position="288"/>
    </location>
</feature>
<dbReference type="SUPFAM" id="SSF102405">
    <property type="entry name" value="MCP/YpsA-like"/>
    <property type="match status" value="1"/>
</dbReference>
<dbReference type="RefSeq" id="WP_055223960.1">
    <property type="nucleotide sequence ID" value="NZ_BLYL01000005.1"/>
</dbReference>
<dbReference type="EMBL" id="BLYL01000005">
    <property type="protein sequence ID" value="GFO94063.1"/>
    <property type="molecule type" value="Genomic_DNA"/>
</dbReference>
<feature type="domain" description="DprA winged helix" evidence="3">
    <location>
        <begin position="303"/>
        <end position="351"/>
    </location>
</feature>
<dbReference type="NCBIfam" id="TIGR00732">
    <property type="entry name" value="dprA"/>
    <property type="match status" value="1"/>
</dbReference>
<comment type="similarity">
    <text evidence="1">Belongs to the DprA/Smf family.</text>
</comment>
<dbReference type="Pfam" id="PF02481">
    <property type="entry name" value="DNA_processg_A"/>
    <property type="match status" value="1"/>
</dbReference>
<dbReference type="Gene3D" id="1.10.10.10">
    <property type="entry name" value="Winged helix-like DNA-binding domain superfamily/Winged helix DNA-binding domain"/>
    <property type="match status" value="1"/>
</dbReference>
<protein>
    <submittedName>
        <fullName evidence="4">DNA polymerase</fullName>
    </submittedName>
</protein>